<dbReference type="Proteomes" id="UP000001847">
    <property type="component" value="Chromosome I"/>
</dbReference>
<dbReference type="Gene3D" id="1.20.120.450">
    <property type="entry name" value="dinb family like domain"/>
    <property type="match status" value="1"/>
</dbReference>
<dbReference type="Pfam" id="PF05163">
    <property type="entry name" value="DinB"/>
    <property type="match status" value="1"/>
</dbReference>
<evidence type="ECO:0000313" key="4">
    <source>
        <dbReference type="Proteomes" id="UP000001847"/>
    </source>
</evidence>
<dbReference type="GO" id="GO:0046872">
    <property type="term" value="F:metal ion binding"/>
    <property type="evidence" value="ECO:0007669"/>
    <property type="project" value="UniProtKB-KW"/>
</dbReference>
<gene>
    <name evidence="3" type="ordered locus">LEPBI_I2278</name>
</gene>
<evidence type="ECO:0000256" key="1">
    <source>
        <dbReference type="ARBA" id="ARBA00008635"/>
    </source>
</evidence>
<dbReference type="AlphaFoldDB" id="B0STD3"/>
<dbReference type="InterPro" id="IPR007837">
    <property type="entry name" value="DinB"/>
</dbReference>
<dbReference type="KEGG" id="lbi:LEPBI_I2278"/>
<evidence type="ECO:0000256" key="2">
    <source>
        <dbReference type="ARBA" id="ARBA00022723"/>
    </source>
</evidence>
<protein>
    <recommendedName>
        <fullName evidence="5">DinB-like domain-containing protein</fullName>
    </recommendedName>
</protein>
<organism evidence="3 4">
    <name type="scientific">Leptospira biflexa serovar Patoc (strain Patoc 1 / ATCC 23582 / Paris)</name>
    <dbReference type="NCBI Taxonomy" id="456481"/>
    <lineage>
        <taxon>Bacteria</taxon>
        <taxon>Pseudomonadati</taxon>
        <taxon>Spirochaetota</taxon>
        <taxon>Spirochaetia</taxon>
        <taxon>Leptospirales</taxon>
        <taxon>Leptospiraceae</taxon>
        <taxon>Leptospira</taxon>
    </lineage>
</organism>
<dbReference type="SUPFAM" id="SSF109854">
    <property type="entry name" value="DinB/YfiT-like putative metalloenzymes"/>
    <property type="match status" value="1"/>
</dbReference>
<dbReference type="PANTHER" id="PTHR39473">
    <property type="match status" value="1"/>
</dbReference>
<proteinExistence type="inferred from homology"/>
<keyword evidence="2" id="KW-0479">Metal-binding</keyword>
<accession>B0STD3</accession>
<dbReference type="HOGENOM" id="CLU_083400_0_0_12"/>
<sequence>MSFWFRDNEILLKQGIRLLTALSDDLYQLKPKDSASSVGEHFRHIIEHYLLFLEGAGDGYIDYDKRKRDQSLETNRLLTISSLQNLISIFEKNEIPLGAVTISQNYNPEEPKPIVTSSVERELLFLVSHTVHHFAIIAFLLKAFGFTVPQGFGYSPATLYANQFLK</sequence>
<dbReference type="PANTHER" id="PTHR39473:SF1">
    <property type="entry name" value="DINB-LIKE DOMAIN-CONTAINING PROTEIN"/>
    <property type="match status" value="1"/>
</dbReference>
<dbReference type="EMBL" id="CP000786">
    <property type="protein sequence ID" value="ABZ98373.1"/>
    <property type="molecule type" value="Genomic_DNA"/>
</dbReference>
<keyword evidence="4" id="KW-1185">Reference proteome</keyword>
<dbReference type="OrthoDB" id="344594at2"/>
<name>B0STD3_LEPBP</name>
<evidence type="ECO:0000313" key="3">
    <source>
        <dbReference type="EMBL" id="ABZ98373.1"/>
    </source>
</evidence>
<dbReference type="BioCyc" id="LBIF456481:LEPBI_RS11245-MONOMER"/>
<evidence type="ECO:0008006" key="5">
    <source>
        <dbReference type="Google" id="ProtNLM"/>
    </source>
</evidence>
<reference evidence="3 4" key="1">
    <citation type="journal article" date="2008" name="PLoS ONE">
        <title>Genome sequence of the saprophyte Leptospira biflexa provides insights into the evolution of Leptospira and the pathogenesis of leptospirosis.</title>
        <authorList>
            <person name="Picardeau M."/>
            <person name="Bulach D.M."/>
            <person name="Bouchier C."/>
            <person name="Zuerner R.L."/>
            <person name="Zidane N."/>
            <person name="Wilson P.J."/>
            <person name="Creno S."/>
            <person name="Kuczek E.S."/>
            <person name="Bommezzadri S."/>
            <person name="Davis J.C."/>
            <person name="McGrath A."/>
            <person name="Johnson M.J."/>
            <person name="Boursaux-Eude C."/>
            <person name="Seemann T."/>
            <person name="Rouy Z."/>
            <person name="Coppel R.L."/>
            <person name="Rood J.I."/>
            <person name="Lajus A."/>
            <person name="Davies J.K."/>
            <person name="Medigue C."/>
            <person name="Adler B."/>
        </authorList>
    </citation>
    <scope>NUCLEOTIDE SEQUENCE [LARGE SCALE GENOMIC DNA]</scope>
    <source>
        <strain evidence="4">Patoc 1 / ATCC 23582 / Paris</strain>
    </source>
</reference>
<comment type="similarity">
    <text evidence="1">Belongs to the DinB family.</text>
</comment>
<dbReference type="InterPro" id="IPR034660">
    <property type="entry name" value="DinB/YfiT-like"/>
</dbReference>
<dbReference type="STRING" id="456481.LEPBI_I2278"/>
<dbReference type="RefSeq" id="WP_012389238.1">
    <property type="nucleotide sequence ID" value="NC_010602.1"/>
</dbReference>